<name>A0A951PMT0_9CYAN</name>
<dbReference type="EMBL" id="JAHHIF010000030">
    <property type="protein sequence ID" value="MBW4546830.1"/>
    <property type="molecule type" value="Genomic_DNA"/>
</dbReference>
<reference evidence="1" key="1">
    <citation type="submission" date="2021-05" db="EMBL/GenBank/DDBJ databases">
        <authorList>
            <person name="Pietrasiak N."/>
            <person name="Ward R."/>
            <person name="Stajich J.E."/>
            <person name="Kurbessoian T."/>
        </authorList>
    </citation>
    <scope>NUCLEOTIDE SEQUENCE</scope>
    <source>
        <strain evidence="1">CPER-KK1</strain>
    </source>
</reference>
<protein>
    <submittedName>
        <fullName evidence="1">Helix-turn-helix domain-containing protein</fullName>
    </submittedName>
</protein>
<evidence type="ECO:0000313" key="1">
    <source>
        <dbReference type="EMBL" id="MBW4546830.1"/>
    </source>
</evidence>
<dbReference type="AlphaFoldDB" id="A0A951PMT0"/>
<dbReference type="Proteomes" id="UP000753908">
    <property type="component" value="Unassembled WGS sequence"/>
</dbReference>
<reference evidence="1" key="2">
    <citation type="journal article" date="2022" name="Microbiol. Resour. Announc.">
        <title>Metagenome Sequencing to Explore Phylogenomics of Terrestrial Cyanobacteria.</title>
        <authorList>
            <person name="Ward R.D."/>
            <person name="Stajich J.E."/>
            <person name="Johansen J.R."/>
            <person name="Huntemann M."/>
            <person name="Clum A."/>
            <person name="Foster B."/>
            <person name="Foster B."/>
            <person name="Roux S."/>
            <person name="Palaniappan K."/>
            <person name="Varghese N."/>
            <person name="Mukherjee S."/>
            <person name="Reddy T.B.K."/>
            <person name="Daum C."/>
            <person name="Copeland A."/>
            <person name="Chen I.A."/>
            <person name="Ivanova N.N."/>
            <person name="Kyrpides N.C."/>
            <person name="Shapiro N."/>
            <person name="Eloe-Fadrosh E.A."/>
            <person name="Pietrasiak N."/>
        </authorList>
    </citation>
    <scope>NUCLEOTIDE SEQUENCE</scope>
    <source>
        <strain evidence="1">CPER-KK1</strain>
    </source>
</reference>
<proteinExistence type="predicted"/>
<dbReference type="Gene3D" id="1.10.260.40">
    <property type="entry name" value="lambda repressor-like DNA-binding domains"/>
    <property type="match status" value="1"/>
</dbReference>
<dbReference type="CDD" id="cd00093">
    <property type="entry name" value="HTH_XRE"/>
    <property type="match status" value="1"/>
</dbReference>
<dbReference type="InterPro" id="IPR001387">
    <property type="entry name" value="Cro/C1-type_HTH"/>
</dbReference>
<sequence>MIDGDSLRDNYSSSSLSGYASLIQEYAERLRCAGELEEQILTNVAIKIHQYLLEQPFSDKENDFLQLSAQAELSPELMVRLKQSFQGYFSQEFWESQAQWILEALEQWRKDKFIPGNNYEPSITANSLLTEQEVAIEKQLQNYCCLYSADELLQHSNVYDLSKEELVTLFNYYSPSVITEHPLFLVEPIEAIPTCPPYRAGLECTYRLDKWVNNENNWAEFKLTDKSTYKNKVQVYISEPNGIDFLPLATALQVLDGLGLEAAKLQLVFGAYLAKQERPWKDEVLLRGTELIELLGWGKRKDLTESDKLQQIANLAHGIGRLVMQSEWQMKVGNKSYDLSSTLISPLWFLSIEVIRQLNCLKSKNVEYREVYIKLRAGDWASKWFNKAGNKAKEALHQFGYLAQEILRIDPYHDELALKLAIHLSILSRIRANNKNPYPYSVSTLLRAVEIGARLRDACQDKRKAYELRRRWDKALKMLMELGWQIEFDQDYPEWLRPSNQAEKPEGWQSVNGKRVKLIDRLMAAHLFIKPPNIVQEKLLKINQRKKPLPKRLPSVSRGRVTGEQIRKEREAKEVSQAALALWMEKTPAWLCQIEKGRRKLSPKDAKELLKGIDFLAQSQTSE</sequence>
<dbReference type="InterPro" id="IPR010982">
    <property type="entry name" value="Lambda_DNA-bd_dom_sf"/>
</dbReference>
<comment type="caution">
    <text evidence="1">The sequence shown here is derived from an EMBL/GenBank/DDBJ whole genome shotgun (WGS) entry which is preliminary data.</text>
</comment>
<accession>A0A951PMT0</accession>
<gene>
    <name evidence="1" type="ORF">KME25_20655</name>
</gene>
<dbReference type="GO" id="GO:0003677">
    <property type="term" value="F:DNA binding"/>
    <property type="evidence" value="ECO:0007669"/>
    <property type="project" value="InterPro"/>
</dbReference>
<evidence type="ECO:0000313" key="2">
    <source>
        <dbReference type="Proteomes" id="UP000753908"/>
    </source>
</evidence>
<dbReference type="SUPFAM" id="SSF47413">
    <property type="entry name" value="lambda repressor-like DNA-binding domains"/>
    <property type="match status" value="1"/>
</dbReference>
<organism evidence="1 2">
    <name type="scientific">Symplocastrum torsivum CPER-KK1</name>
    <dbReference type="NCBI Taxonomy" id="450513"/>
    <lineage>
        <taxon>Bacteria</taxon>
        <taxon>Bacillati</taxon>
        <taxon>Cyanobacteriota</taxon>
        <taxon>Cyanophyceae</taxon>
        <taxon>Oscillatoriophycideae</taxon>
        <taxon>Oscillatoriales</taxon>
        <taxon>Microcoleaceae</taxon>
        <taxon>Symplocastrum</taxon>
    </lineage>
</organism>